<evidence type="ECO:0000313" key="1">
    <source>
        <dbReference type="EMBL" id="JAH34487.1"/>
    </source>
</evidence>
<accession>A0A0E9RZZ0</accession>
<dbReference type="EMBL" id="GBXM01074090">
    <property type="protein sequence ID" value="JAH34487.1"/>
    <property type="molecule type" value="Transcribed_RNA"/>
</dbReference>
<sequence length="28" mass="3305">MSMFCRNTNCHPRQPAFCTLMLISVFKQ</sequence>
<proteinExistence type="predicted"/>
<protein>
    <submittedName>
        <fullName evidence="1">Uncharacterized protein</fullName>
    </submittedName>
</protein>
<reference evidence="1" key="2">
    <citation type="journal article" date="2015" name="Fish Shellfish Immunol.">
        <title>Early steps in the European eel (Anguilla anguilla)-Vibrio vulnificus interaction in the gills: Role of the RtxA13 toxin.</title>
        <authorList>
            <person name="Callol A."/>
            <person name="Pajuelo D."/>
            <person name="Ebbesson L."/>
            <person name="Teles M."/>
            <person name="MacKenzie S."/>
            <person name="Amaro C."/>
        </authorList>
    </citation>
    <scope>NUCLEOTIDE SEQUENCE</scope>
</reference>
<name>A0A0E9RZZ0_ANGAN</name>
<reference evidence="1" key="1">
    <citation type="submission" date="2014-11" db="EMBL/GenBank/DDBJ databases">
        <authorList>
            <person name="Amaro Gonzalez C."/>
        </authorList>
    </citation>
    <scope>NUCLEOTIDE SEQUENCE</scope>
</reference>
<organism evidence="1">
    <name type="scientific">Anguilla anguilla</name>
    <name type="common">European freshwater eel</name>
    <name type="synonym">Muraena anguilla</name>
    <dbReference type="NCBI Taxonomy" id="7936"/>
    <lineage>
        <taxon>Eukaryota</taxon>
        <taxon>Metazoa</taxon>
        <taxon>Chordata</taxon>
        <taxon>Craniata</taxon>
        <taxon>Vertebrata</taxon>
        <taxon>Euteleostomi</taxon>
        <taxon>Actinopterygii</taxon>
        <taxon>Neopterygii</taxon>
        <taxon>Teleostei</taxon>
        <taxon>Anguilliformes</taxon>
        <taxon>Anguillidae</taxon>
        <taxon>Anguilla</taxon>
    </lineage>
</organism>
<dbReference type="AlphaFoldDB" id="A0A0E9RZZ0"/>